<comment type="caution">
    <text evidence="1">The sequence shown here is derived from an EMBL/GenBank/DDBJ whole genome shotgun (WGS) entry which is preliminary data.</text>
</comment>
<evidence type="ECO:0000313" key="2">
    <source>
        <dbReference type="Proteomes" id="UP000023152"/>
    </source>
</evidence>
<dbReference type="Proteomes" id="UP000023152">
    <property type="component" value="Unassembled WGS sequence"/>
</dbReference>
<reference evidence="1 2" key="1">
    <citation type="journal article" date="2013" name="Curr. Biol.">
        <title>The Genome of the Foraminiferan Reticulomyxa filosa.</title>
        <authorList>
            <person name="Glockner G."/>
            <person name="Hulsmann N."/>
            <person name="Schleicher M."/>
            <person name="Noegel A.A."/>
            <person name="Eichinger L."/>
            <person name="Gallinger C."/>
            <person name="Pawlowski J."/>
            <person name="Sierra R."/>
            <person name="Euteneuer U."/>
            <person name="Pillet L."/>
            <person name="Moustafa A."/>
            <person name="Platzer M."/>
            <person name="Groth M."/>
            <person name="Szafranski K."/>
            <person name="Schliwa M."/>
        </authorList>
    </citation>
    <scope>NUCLEOTIDE SEQUENCE [LARGE SCALE GENOMIC DNA]</scope>
</reference>
<name>X6P6V8_RETFI</name>
<sequence length="249" mass="29146">MSNQNTTLFQTSPFQNLKELPTLFKQFNVLYKHELLVVEPVAKVSYSYHTLKNEYKFICEYPSYICLDGHCVMKLVDNSNTTKVAMKSLCYYIGMKYVSVWNNDNKKTITIKKQFLKKKLSKTSKVNKLQAVFQKRFSTKTLKTVFQFFVVLRVFENQKGNSYHFKNILGVFEQNKHADFRICMLREQAITEFCFSVKKNFSLASVSNIVNTLFYYLQNISGARLKFDHALQGQGVMECSAYVYIHKIH</sequence>
<keyword evidence="2" id="KW-1185">Reference proteome</keyword>
<dbReference type="EMBL" id="ASPP01002718">
    <property type="protein sequence ID" value="ETO34280.1"/>
    <property type="molecule type" value="Genomic_DNA"/>
</dbReference>
<protein>
    <submittedName>
        <fullName evidence="1">Uncharacterized protein</fullName>
    </submittedName>
</protein>
<evidence type="ECO:0000313" key="1">
    <source>
        <dbReference type="EMBL" id="ETO34280.1"/>
    </source>
</evidence>
<dbReference type="AlphaFoldDB" id="X6P6V8"/>
<accession>X6P6V8</accession>
<organism evidence="1 2">
    <name type="scientific">Reticulomyxa filosa</name>
    <dbReference type="NCBI Taxonomy" id="46433"/>
    <lineage>
        <taxon>Eukaryota</taxon>
        <taxon>Sar</taxon>
        <taxon>Rhizaria</taxon>
        <taxon>Retaria</taxon>
        <taxon>Foraminifera</taxon>
        <taxon>Monothalamids</taxon>
        <taxon>Reticulomyxidae</taxon>
        <taxon>Reticulomyxa</taxon>
    </lineage>
</organism>
<proteinExistence type="predicted"/>
<gene>
    <name evidence="1" type="ORF">RFI_02814</name>
</gene>